<evidence type="ECO:0000313" key="2">
    <source>
        <dbReference type="Proteomes" id="UP000005396"/>
    </source>
</evidence>
<dbReference type="HOGENOM" id="CLU_3231679_0_0_9"/>
<sequence>MPYIHICDIYINKVIYFVDSVHGKSISQQSFGLYSRYLQTGLK</sequence>
<dbReference type="PaxDb" id="411902-CLOBOL_01576"/>
<name>A8RLC8_ENTBW</name>
<dbReference type="EMBL" id="ABCC02000017">
    <property type="protein sequence ID" value="EDP18221.1"/>
    <property type="molecule type" value="Genomic_DNA"/>
</dbReference>
<gene>
    <name evidence="1" type="ORF">CLOBOL_01576</name>
</gene>
<reference evidence="1 2" key="1">
    <citation type="submission" date="2007-08" db="EMBL/GenBank/DDBJ databases">
        <authorList>
            <person name="Fulton L."/>
            <person name="Clifton S."/>
            <person name="Fulton B."/>
            <person name="Xu J."/>
            <person name="Minx P."/>
            <person name="Pepin K.H."/>
            <person name="Johnson M."/>
            <person name="Thiruvilangam P."/>
            <person name="Bhonagiri V."/>
            <person name="Nash W.E."/>
            <person name="Mardis E.R."/>
            <person name="Wilson R.K."/>
        </authorList>
    </citation>
    <scope>NUCLEOTIDE SEQUENCE [LARGE SCALE GENOMIC DNA]</scope>
    <source>
        <strain evidence="2">ATCC BAA-613 / DSM 15670 / CCUG 46953 / JCM 12243 / WAL 16351</strain>
    </source>
</reference>
<dbReference type="AlphaFoldDB" id="A8RLC8"/>
<accession>A8RLC8</accession>
<reference evidence="1 2" key="2">
    <citation type="submission" date="2007-09" db="EMBL/GenBank/DDBJ databases">
        <title>Draft genome sequence of Clostridium bolteae (ATCC BAA-613).</title>
        <authorList>
            <person name="Sudarsanam P."/>
            <person name="Ley R."/>
            <person name="Guruge J."/>
            <person name="Turnbaugh P.J."/>
            <person name="Mahowald M."/>
            <person name="Liep D."/>
            <person name="Gordon J."/>
        </authorList>
    </citation>
    <scope>NUCLEOTIDE SEQUENCE [LARGE SCALE GENOMIC DNA]</scope>
    <source>
        <strain evidence="2">ATCC BAA-613 / DSM 15670 / CCUG 46953 / JCM 12243 / WAL 16351</strain>
    </source>
</reference>
<proteinExistence type="predicted"/>
<protein>
    <submittedName>
        <fullName evidence="1">Uncharacterized protein</fullName>
    </submittedName>
</protein>
<comment type="caution">
    <text evidence="1">The sequence shown here is derived from an EMBL/GenBank/DDBJ whole genome shotgun (WGS) entry which is preliminary data.</text>
</comment>
<evidence type="ECO:0000313" key="1">
    <source>
        <dbReference type="EMBL" id="EDP18221.1"/>
    </source>
</evidence>
<dbReference type="Proteomes" id="UP000005396">
    <property type="component" value="Unassembled WGS sequence"/>
</dbReference>
<organism evidence="1 2">
    <name type="scientific">Enterocloster bolteae (strain ATCC BAA-613 / DSM 15670 / CCUG 46953 / JCM 12243 / WAL 16351)</name>
    <name type="common">Clostridium bolteae</name>
    <dbReference type="NCBI Taxonomy" id="411902"/>
    <lineage>
        <taxon>Bacteria</taxon>
        <taxon>Bacillati</taxon>
        <taxon>Bacillota</taxon>
        <taxon>Clostridia</taxon>
        <taxon>Lachnospirales</taxon>
        <taxon>Lachnospiraceae</taxon>
        <taxon>Enterocloster</taxon>
    </lineage>
</organism>